<gene>
    <name evidence="5" type="ORF">CYFUS_003074</name>
</gene>
<dbReference type="Proteomes" id="UP000217257">
    <property type="component" value="Chromosome"/>
</dbReference>
<dbReference type="InterPro" id="IPR036390">
    <property type="entry name" value="WH_DNA-bd_sf"/>
</dbReference>
<evidence type="ECO:0000256" key="1">
    <source>
        <dbReference type="ARBA" id="ARBA00023015"/>
    </source>
</evidence>
<reference evidence="5 6" key="1">
    <citation type="submission" date="2017-06" db="EMBL/GenBank/DDBJ databases">
        <title>Sequencing and comparative analysis of myxobacterial genomes.</title>
        <authorList>
            <person name="Rupp O."/>
            <person name="Goesmann A."/>
            <person name="Sogaard-Andersen L."/>
        </authorList>
    </citation>
    <scope>NUCLEOTIDE SEQUENCE [LARGE SCALE GENOMIC DNA]</scope>
    <source>
        <strain evidence="5 6">DSM 52655</strain>
    </source>
</reference>
<evidence type="ECO:0000256" key="3">
    <source>
        <dbReference type="ARBA" id="ARBA00023163"/>
    </source>
</evidence>
<evidence type="ECO:0000259" key="4">
    <source>
        <dbReference type="PROSITE" id="PS51118"/>
    </source>
</evidence>
<dbReference type="SUPFAM" id="SSF46785">
    <property type="entry name" value="Winged helix' DNA-binding domain"/>
    <property type="match status" value="1"/>
</dbReference>
<name>A0A250J0Z0_9BACT</name>
<dbReference type="Gene3D" id="1.10.10.10">
    <property type="entry name" value="Winged helix-like DNA-binding domain superfamily/Winged helix DNA-binding domain"/>
    <property type="match status" value="1"/>
</dbReference>
<dbReference type="InterPro" id="IPR036388">
    <property type="entry name" value="WH-like_DNA-bd_sf"/>
</dbReference>
<accession>A0A250J0Z0</accession>
<dbReference type="Pfam" id="PF01638">
    <property type="entry name" value="HxlR"/>
    <property type="match status" value="1"/>
</dbReference>
<evidence type="ECO:0000256" key="2">
    <source>
        <dbReference type="ARBA" id="ARBA00023125"/>
    </source>
</evidence>
<evidence type="ECO:0000313" key="5">
    <source>
        <dbReference type="EMBL" id="ATB37649.1"/>
    </source>
</evidence>
<dbReference type="GO" id="GO:0006355">
    <property type="term" value="P:regulation of DNA-templated transcription"/>
    <property type="evidence" value="ECO:0007669"/>
    <property type="project" value="UniProtKB-ARBA"/>
</dbReference>
<sequence length="124" mass="14087">MAMKKERKGDAYSARCPARLVLDQIGDKWTVLILGVLVKQPTRFNELKRRLQGVSQKMLGQTLKKLERNGLVTRQVFATVPVTVEYAITPLGRTLAGTVDALRQWAEQHIDEVTRAQERFDARP</sequence>
<dbReference type="PANTHER" id="PTHR33204:SF37">
    <property type="entry name" value="HTH-TYPE TRANSCRIPTIONAL REGULATOR YODB"/>
    <property type="match status" value="1"/>
</dbReference>
<keyword evidence="1" id="KW-0805">Transcription regulation</keyword>
<protein>
    <submittedName>
        <fullName evidence="5">HxlR family transcriptional regulator</fullName>
    </submittedName>
</protein>
<keyword evidence="3" id="KW-0804">Transcription</keyword>
<dbReference type="KEGG" id="cfus:CYFUS_003074"/>
<dbReference type="InterPro" id="IPR011991">
    <property type="entry name" value="ArsR-like_HTH"/>
</dbReference>
<evidence type="ECO:0000313" key="6">
    <source>
        <dbReference type="Proteomes" id="UP000217257"/>
    </source>
</evidence>
<organism evidence="5 6">
    <name type="scientific">Cystobacter fuscus</name>
    <dbReference type="NCBI Taxonomy" id="43"/>
    <lineage>
        <taxon>Bacteria</taxon>
        <taxon>Pseudomonadati</taxon>
        <taxon>Myxococcota</taxon>
        <taxon>Myxococcia</taxon>
        <taxon>Myxococcales</taxon>
        <taxon>Cystobacterineae</taxon>
        <taxon>Archangiaceae</taxon>
        <taxon>Cystobacter</taxon>
    </lineage>
</organism>
<dbReference type="EMBL" id="CP022098">
    <property type="protein sequence ID" value="ATB37649.1"/>
    <property type="molecule type" value="Genomic_DNA"/>
</dbReference>
<dbReference type="AlphaFoldDB" id="A0A250J0Z0"/>
<dbReference type="PROSITE" id="PS51118">
    <property type="entry name" value="HTH_HXLR"/>
    <property type="match status" value="1"/>
</dbReference>
<dbReference type="InterPro" id="IPR002577">
    <property type="entry name" value="HTH_HxlR"/>
</dbReference>
<dbReference type="PANTHER" id="PTHR33204">
    <property type="entry name" value="TRANSCRIPTIONAL REGULATOR, MARR FAMILY"/>
    <property type="match status" value="1"/>
</dbReference>
<keyword evidence="2" id="KW-0238">DNA-binding</keyword>
<proteinExistence type="predicted"/>
<dbReference type="GO" id="GO:0003677">
    <property type="term" value="F:DNA binding"/>
    <property type="evidence" value="ECO:0007669"/>
    <property type="project" value="UniProtKB-KW"/>
</dbReference>
<feature type="domain" description="HTH hxlR-type" evidence="4">
    <location>
        <begin position="16"/>
        <end position="114"/>
    </location>
</feature>
<dbReference type="CDD" id="cd00090">
    <property type="entry name" value="HTH_ARSR"/>
    <property type="match status" value="1"/>
</dbReference>